<gene>
    <name evidence="2" type="ORF">AWC38_SpisGene3393</name>
</gene>
<organism evidence="2 3">
    <name type="scientific">Stylophora pistillata</name>
    <name type="common">Smooth cauliflower coral</name>
    <dbReference type="NCBI Taxonomy" id="50429"/>
    <lineage>
        <taxon>Eukaryota</taxon>
        <taxon>Metazoa</taxon>
        <taxon>Cnidaria</taxon>
        <taxon>Anthozoa</taxon>
        <taxon>Hexacorallia</taxon>
        <taxon>Scleractinia</taxon>
        <taxon>Astrocoeniina</taxon>
        <taxon>Pocilloporidae</taxon>
        <taxon>Stylophora</taxon>
    </lineage>
</organism>
<dbReference type="Pfam" id="PF05960">
    <property type="entry name" value="DUF885"/>
    <property type="match status" value="2"/>
</dbReference>
<sequence>MAKLKSCNNLKLIAGVVALAGVIILIVGVVLVSKAKNEECTSTEEHPEGRGSYSSEAKRAGLDRFLQKVQDTYFELHPQNLIYKPGGVKPDEYLTKFKPYDPKPVNLKRITDTARQLVNELEDLGVNTLRLKPREKKAVAQLKHYLQNNFGQPYDSDYYAGDFLMGPNLFCWQPICHVGYSDIRMGLGNFHPRDLTQLRVFLDKTKLVAHTFSTYIENLRLGITAGMVRSVEECNAGLTSFKRRYLQVSLQGVKGIHYEYFMKPIFSERFVSDLKPHHLDEWKKDTGKTVNQSIREHAEEYIGKPIHDVIRTFLWVFGAGNHFTPPTSLGRMSQIQGVDYERGRTLHRFLETENPKYCVPSSISSGLAELPLSNVYLNGTRTVVSTTKQLPTGETLDGKKAYESILPYFTTISKTPDEIHQLGKKMLTKLYPQVMSMLDPETTDMFHFSGPKYTTPNCPVDMAPNFNPSSGAQSYSRSTKYCTRNSQYRIPFFLDRPGPLYEEWSVNAHEARPGHHTQVQGLIEHFRDNCGGVISWLDANTRYTAFSEGWALYAENPLIARDTNVYEKEPFQKYGMLKWQKEVTRYQSDPGQATAYMIGQLKIMELREYTTKELGDDFSLKDFHFYLLAQGSAPISFLEDSIREYVRCAKDKEQEGCDAVLNPVVPDEEQVTEFLGPSSVAFPSLSLTLTDSSVKPNDSKNHRAIEALVFTSFIFRFPWRLPTSCTALGAQAQTMAEKAEESNGMVMEEVGFKVGYQQQHERSWPSGGKIVIFGLIAVGVLLIIIGVVLLTLAHFKNEACSVEGTKVHVPPTNFKNKACSEEGTVLQGLLPNPPSSPPGLASQATEVHVPPTKQPSQQMPGRCEVSAEAQRVGLNELLKRVKSTYFELHPFSIPFNPDINMESLEGCERIRRDYEAYDPTPSVIKNRTDVSRALLNEITRKTERVKMNALKPRERKSLAQVKHYLQHTFGQPYDVNYYAGDWMMGPNLFCWQPICFHGYDFYNAIIYHRPTNETDVKVIRSLLETHQRGILQYIENMKMGVKKGMVRSREECVAGTDSLKRKYLNVSLYNETEKVDQAWKEVHGKTINETVKEYLLTYLGKPLHQLIRYLEDEHIHYCVPSNVSSGLGRLPLSHVWYDGKEDKSRPTDPTLPTGENLNGSHAYSLIMPYFTTNDMKPSEVHELGKKQLDELYPLVVEIAKEMTGTNDSDLAVKLFRQRLNSTESFFNDAPIPANESNKEAHKRCSDLAGAEKHCPKRWAAMQLWFKEARRVMSMLDPKTVDMFYFTGPKHTTPNCPVDLQPDLNPSSGAQSYENSDAQCSRNAIYNIPFFLENLGPRFSEWSVNAHEARPGHHTQVQGTIEHFQDGCDDALTWLDTQTYYTAFTEGWALYAENPLIAEDTDTYDNEPMQQFGMLKWQIWRALRLIVDTGLHFYPNFTREDALWHFDKFAWDNTDLAQKEVLAQGSSPLAYLQDHIKRYVDCVQDNAKEGCDVILNAPKKSSVVKKRIKVLRWPVIPRPHRHYF</sequence>
<evidence type="ECO:0000313" key="3">
    <source>
        <dbReference type="Proteomes" id="UP000225706"/>
    </source>
</evidence>
<dbReference type="InterPro" id="IPR010281">
    <property type="entry name" value="DUF885"/>
</dbReference>
<reference evidence="3" key="1">
    <citation type="journal article" date="2017" name="bioRxiv">
        <title>Comparative analysis of the genomes of Stylophora pistillata and Acropora digitifera provides evidence for extensive differences between species of corals.</title>
        <authorList>
            <person name="Voolstra C.R."/>
            <person name="Li Y."/>
            <person name="Liew Y.J."/>
            <person name="Baumgarten S."/>
            <person name="Zoccola D."/>
            <person name="Flot J.-F."/>
            <person name="Tambutte S."/>
            <person name="Allemand D."/>
            <person name="Aranda M."/>
        </authorList>
    </citation>
    <scope>NUCLEOTIDE SEQUENCE [LARGE SCALE GENOMIC DNA]</scope>
</reference>
<feature type="transmembrane region" description="Helical" evidence="1">
    <location>
        <begin position="12"/>
        <end position="32"/>
    </location>
</feature>
<keyword evidence="1" id="KW-0472">Membrane</keyword>
<dbReference type="PANTHER" id="PTHR33361:SF2">
    <property type="entry name" value="DUF885 DOMAIN-CONTAINING PROTEIN"/>
    <property type="match status" value="1"/>
</dbReference>
<comment type="caution">
    <text evidence="2">The sequence shown here is derived from an EMBL/GenBank/DDBJ whole genome shotgun (WGS) entry which is preliminary data.</text>
</comment>
<keyword evidence="1" id="KW-0812">Transmembrane</keyword>
<accession>A0A2B4SRU8</accession>
<dbReference type="EMBL" id="LSMT01000031">
    <property type="protein sequence ID" value="PFX31839.1"/>
    <property type="molecule type" value="Genomic_DNA"/>
</dbReference>
<dbReference type="PANTHER" id="PTHR33361">
    <property type="entry name" value="GLR0591 PROTEIN"/>
    <property type="match status" value="1"/>
</dbReference>
<name>A0A2B4SRU8_STYPI</name>
<keyword evidence="3" id="KW-1185">Reference proteome</keyword>
<dbReference type="OrthoDB" id="5953722at2759"/>
<feature type="transmembrane region" description="Helical" evidence="1">
    <location>
        <begin position="770"/>
        <end position="795"/>
    </location>
</feature>
<evidence type="ECO:0000256" key="1">
    <source>
        <dbReference type="SAM" id="Phobius"/>
    </source>
</evidence>
<proteinExistence type="predicted"/>
<keyword evidence="1" id="KW-1133">Transmembrane helix</keyword>
<protein>
    <submittedName>
        <fullName evidence="2">Uncharacterized protein</fullName>
    </submittedName>
</protein>
<evidence type="ECO:0000313" key="2">
    <source>
        <dbReference type="EMBL" id="PFX31839.1"/>
    </source>
</evidence>
<dbReference type="Proteomes" id="UP000225706">
    <property type="component" value="Unassembled WGS sequence"/>
</dbReference>